<evidence type="ECO:0000259" key="8">
    <source>
        <dbReference type="PROSITE" id="PS50109"/>
    </source>
</evidence>
<dbReference type="PANTHER" id="PTHR24421">
    <property type="entry name" value="NITRATE/NITRITE SENSOR PROTEIN NARX-RELATED"/>
    <property type="match status" value="1"/>
</dbReference>
<evidence type="ECO:0000256" key="6">
    <source>
        <dbReference type="SAM" id="Coils"/>
    </source>
</evidence>
<keyword evidence="3" id="KW-0808">Transferase</keyword>
<keyword evidence="10" id="KW-1185">Reference proteome</keyword>
<name>A0ABU9BRQ7_9BURK</name>
<comment type="catalytic activity">
    <reaction evidence="1">
        <text>ATP + protein L-histidine = ADP + protein N-phospho-L-histidine.</text>
        <dbReference type="EC" id="2.7.13.3"/>
    </reaction>
</comment>
<dbReference type="PROSITE" id="PS50109">
    <property type="entry name" value="HIS_KIN"/>
    <property type="match status" value="1"/>
</dbReference>
<dbReference type="InterPro" id="IPR050482">
    <property type="entry name" value="Sensor_HK_TwoCompSys"/>
</dbReference>
<dbReference type="GO" id="GO:0005524">
    <property type="term" value="F:ATP binding"/>
    <property type="evidence" value="ECO:0007669"/>
    <property type="project" value="UniProtKB-KW"/>
</dbReference>
<dbReference type="InterPro" id="IPR005467">
    <property type="entry name" value="His_kinase_dom"/>
</dbReference>
<proteinExistence type="predicted"/>
<feature type="transmembrane region" description="Helical" evidence="7">
    <location>
        <begin position="260"/>
        <end position="280"/>
    </location>
</feature>
<keyword evidence="9" id="KW-0547">Nucleotide-binding</keyword>
<reference evidence="9 10" key="1">
    <citation type="submission" date="2024-04" db="EMBL/GenBank/DDBJ databases">
        <title>Novel species of the genus Ideonella isolated from streams.</title>
        <authorList>
            <person name="Lu H."/>
        </authorList>
    </citation>
    <scope>NUCLEOTIDE SEQUENCE [LARGE SCALE GENOMIC DNA]</scope>
    <source>
        <strain evidence="9 10">DXS29W</strain>
    </source>
</reference>
<dbReference type="CDD" id="cd16917">
    <property type="entry name" value="HATPase_UhpB-NarQ-NarX-like"/>
    <property type="match status" value="1"/>
</dbReference>
<feature type="domain" description="Histidine kinase" evidence="8">
    <location>
        <begin position="477"/>
        <end position="664"/>
    </location>
</feature>
<dbReference type="InterPro" id="IPR036890">
    <property type="entry name" value="HATPase_C_sf"/>
</dbReference>
<comment type="caution">
    <text evidence="9">The sequence shown here is derived from an EMBL/GenBank/DDBJ whole genome shotgun (WGS) entry which is preliminary data.</text>
</comment>
<feature type="transmembrane region" description="Helical" evidence="7">
    <location>
        <begin position="236"/>
        <end position="253"/>
    </location>
</feature>
<feature type="transmembrane region" description="Helical" evidence="7">
    <location>
        <begin position="352"/>
        <end position="371"/>
    </location>
</feature>
<feature type="transmembrane region" description="Helical" evidence="7">
    <location>
        <begin position="324"/>
        <end position="340"/>
    </location>
</feature>
<keyword evidence="5" id="KW-0902">Two-component regulatory system</keyword>
<keyword evidence="7" id="KW-1133">Transmembrane helix</keyword>
<feature type="transmembrane region" description="Helical" evidence="7">
    <location>
        <begin position="292"/>
        <end position="312"/>
    </location>
</feature>
<dbReference type="Proteomes" id="UP001371218">
    <property type="component" value="Unassembled WGS sequence"/>
</dbReference>
<dbReference type="Gene3D" id="3.30.565.10">
    <property type="entry name" value="Histidine kinase-like ATPase, C-terminal domain"/>
    <property type="match status" value="1"/>
</dbReference>
<dbReference type="EMBL" id="JBBUTG010000006">
    <property type="protein sequence ID" value="MEK8031562.1"/>
    <property type="molecule type" value="Genomic_DNA"/>
</dbReference>
<dbReference type="SMART" id="SM00387">
    <property type="entry name" value="HATPase_c"/>
    <property type="match status" value="1"/>
</dbReference>
<dbReference type="RefSeq" id="WP_341425952.1">
    <property type="nucleotide sequence ID" value="NZ_JBBUTG010000006.1"/>
</dbReference>
<evidence type="ECO:0000256" key="3">
    <source>
        <dbReference type="ARBA" id="ARBA00022679"/>
    </source>
</evidence>
<evidence type="ECO:0000256" key="4">
    <source>
        <dbReference type="ARBA" id="ARBA00022777"/>
    </source>
</evidence>
<dbReference type="SUPFAM" id="SSF55874">
    <property type="entry name" value="ATPase domain of HSP90 chaperone/DNA topoisomerase II/histidine kinase"/>
    <property type="match status" value="1"/>
</dbReference>
<evidence type="ECO:0000256" key="1">
    <source>
        <dbReference type="ARBA" id="ARBA00000085"/>
    </source>
</evidence>
<gene>
    <name evidence="9" type="ORF">AACH06_12105</name>
</gene>
<dbReference type="PANTHER" id="PTHR24421:SF10">
    <property type="entry name" value="NITRATE_NITRITE SENSOR PROTEIN NARQ"/>
    <property type="match status" value="1"/>
</dbReference>
<evidence type="ECO:0000256" key="5">
    <source>
        <dbReference type="ARBA" id="ARBA00023012"/>
    </source>
</evidence>
<evidence type="ECO:0000256" key="7">
    <source>
        <dbReference type="SAM" id="Phobius"/>
    </source>
</evidence>
<dbReference type="Pfam" id="PF02518">
    <property type="entry name" value="HATPase_c"/>
    <property type="match status" value="1"/>
</dbReference>
<feature type="transmembrane region" description="Helical" evidence="7">
    <location>
        <begin position="27"/>
        <end position="45"/>
    </location>
</feature>
<evidence type="ECO:0000313" key="10">
    <source>
        <dbReference type="Proteomes" id="UP001371218"/>
    </source>
</evidence>
<keyword evidence="4" id="KW-0418">Kinase</keyword>
<keyword evidence="9" id="KW-0067">ATP-binding</keyword>
<evidence type="ECO:0000256" key="2">
    <source>
        <dbReference type="ARBA" id="ARBA00012438"/>
    </source>
</evidence>
<dbReference type="EC" id="2.7.13.3" evidence="2"/>
<feature type="coiled-coil region" evidence="6">
    <location>
        <begin position="427"/>
        <end position="454"/>
    </location>
</feature>
<feature type="transmembrane region" description="Helical" evidence="7">
    <location>
        <begin position="409"/>
        <end position="426"/>
    </location>
</feature>
<protein>
    <recommendedName>
        <fullName evidence="2">histidine kinase</fullName>
        <ecNumber evidence="2">2.7.13.3</ecNumber>
    </recommendedName>
</protein>
<dbReference type="InterPro" id="IPR003594">
    <property type="entry name" value="HATPase_dom"/>
</dbReference>
<organism evidence="9 10">
    <name type="scientific">Ideonella lacteola</name>
    <dbReference type="NCBI Taxonomy" id="2984193"/>
    <lineage>
        <taxon>Bacteria</taxon>
        <taxon>Pseudomonadati</taxon>
        <taxon>Pseudomonadota</taxon>
        <taxon>Betaproteobacteria</taxon>
        <taxon>Burkholderiales</taxon>
        <taxon>Sphaerotilaceae</taxon>
        <taxon>Ideonella</taxon>
    </lineage>
</organism>
<accession>A0ABU9BRQ7</accession>
<keyword evidence="7" id="KW-0812">Transmembrane</keyword>
<sequence>MTELGAGGVSGEADVRAEQTRSWRMRLSWLVVVVALLAAGLGLLARSSLPMPATTVQHFDQAWLHSRAFTEGQMRADGRPRPQIDAPLPTDAGAWSTVMLPLVEARRRDLPAQAQPRPMRVWWYRVDYVVPQGVEGALALYVPRITGGAAQVIRFEEGQWKLWWDGSDRWREQWNRPVFVDLGAAPPAGTTVSVAIGLVRYDTGQHRVSHIDVGPREALATRDSWRRALQLTVPEVGSLTFLALGLFALVYWLRRRRARAYLLFFFSSVVWTLRSLHYFIDMPADPVAYTWFWWATNASLSWVMMLIYLFAFRFDSRRYPRVERALVVFVVAMSALTMPFDWSPLTSLVQQHVVNGVVALMVTAWLTTVAWRGGAIEFRVIVVTLWLSDLLGAHDLLMIAGLVPIESVYLLPFATVLVLLSFLFAVQQRYAEAIERAERINQSLEARLAAREAELRANHERLRLVEREQALLLERQRLMRDMHDGLGSTLMSTLVLAEQGNLQQDAVAALLRECVDDLRLVIDSLEPIENDLVTLLASLRHRLGRRLEGAGLRMQWEVDDLPPVPWLNPPDALQVLRIVQEVLTNVLKHAQARTVRIATRLAGDHVQVQIEDDGCGFDADLIDRDSGRGLRHLVQRAARLDGRVTIDSAAGRGTRVTLDLPLQRGSRP</sequence>
<keyword evidence="6" id="KW-0175">Coiled coil</keyword>
<evidence type="ECO:0000313" key="9">
    <source>
        <dbReference type="EMBL" id="MEK8031562.1"/>
    </source>
</evidence>
<keyword evidence="7" id="KW-0472">Membrane</keyword>
<feature type="transmembrane region" description="Helical" evidence="7">
    <location>
        <begin position="378"/>
        <end position="403"/>
    </location>
</feature>